<evidence type="ECO:0000256" key="8">
    <source>
        <dbReference type="ARBA" id="ARBA00023136"/>
    </source>
</evidence>
<evidence type="ECO:0000256" key="11">
    <source>
        <dbReference type="SAM" id="Phobius"/>
    </source>
</evidence>
<keyword evidence="4" id="KW-0808">Transferase</keyword>
<dbReference type="EMBL" id="JACVVK020000138">
    <property type="protein sequence ID" value="KAK7489420.1"/>
    <property type="molecule type" value="Genomic_DNA"/>
</dbReference>
<comment type="caution">
    <text evidence="12">The sequence shown here is derived from an EMBL/GenBank/DDBJ whole genome shotgun (WGS) entry which is preliminary data.</text>
</comment>
<comment type="pathway">
    <text evidence="2">Protein modification; protein glycosylation.</text>
</comment>
<dbReference type="InterPro" id="IPR003406">
    <property type="entry name" value="Glyco_trans_14"/>
</dbReference>
<dbReference type="Pfam" id="PF02485">
    <property type="entry name" value="Branch"/>
    <property type="match status" value="1"/>
</dbReference>
<keyword evidence="6" id="KW-0735">Signal-anchor</keyword>
<sequence length="543" mass="62785">MRYITRHMVITLYISLLGFCVVTVCIFSVQSERAKSKHRCNGDLSGSCKFEHERQSFEGAFPQKTNPLFNSTKFNSVASVHKRGEQKRETYSAKRYTFHENDTVVRPGEHRVKTSATQKGTPNTGHNVVTKSRQLSIKPSRSRQKIQNSFTNPQGASRMFPTVYKPVLPNGLNCSRVWLGDQKEISRGQRELKDTTEARRPPGFYANVTRNCSAYARETGYIWNASREEESFPLAFSILLYKDVEQVERLLRAVYRPHNVYCLHVDLKASPQVMADVRSLITCLPNVIEAPRRISVKWGKFSVLEPELICMKALWRMRTKWRYFINLTGQEFPLKTNKELVRILQEYRGTNDIMGEVPKERYLWRFSKAGPPPHVMAVAKGPVHVAASRGFVDFVLHSPSAHDLLAWTRKTSFPDETFFATLNNQYKLGVPGSYMGNMTSRRRIALNRWKVWDKSRHPCGGHFVRHICHFGLPDVQRLVHSRHMVANKFSYDYQPLGYDCIEQWYFDKVRTEHATGTISGVDTRYYRDLEIVKFALRENGTVR</sequence>
<gene>
    <name evidence="12" type="ORF">BaRGS_00019364</name>
</gene>
<name>A0ABD0KQ88_9CAEN</name>
<evidence type="ECO:0000256" key="10">
    <source>
        <dbReference type="ARBA" id="ARBA00038150"/>
    </source>
</evidence>
<reference evidence="12 13" key="1">
    <citation type="journal article" date="2023" name="Sci. Data">
        <title>Genome assembly of the Korean intertidal mud-creeper Batillaria attramentaria.</title>
        <authorList>
            <person name="Patra A.K."/>
            <person name="Ho P.T."/>
            <person name="Jun S."/>
            <person name="Lee S.J."/>
            <person name="Kim Y."/>
            <person name="Won Y.J."/>
        </authorList>
    </citation>
    <scope>NUCLEOTIDE SEQUENCE [LARGE SCALE GENOMIC DNA]</scope>
    <source>
        <strain evidence="12">Wonlab-2016</strain>
    </source>
</reference>
<dbReference type="PANTHER" id="PTHR19297:SF185">
    <property type="entry name" value="BETA-1,3-GALACTOSYL-O-GLYCOSYL-GLYCOPROTEIN BETA-1,6-N-ACETYLGLUCOSAMINYLTRANSFERASE 3"/>
    <property type="match status" value="1"/>
</dbReference>
<keyword evidence="13" id="KW-1185">Reference proteome</keyword>
<dbReference type="AlphaFoldDB" id="A0ABD0KQ88"/>
<evidence type="ECO:0000313" key="13">
    <source>
        <dbReference type="Proteomes" id="UP001519460"/>
    </source>
</evidence>
<protein>
    <recommendedName>
        <fullName evidence="14">Beta-1,3-galactosyl-O-glycosyl-glycoprotein beta-1,6-N-acetylglucosaminyltransferase</fullName>
    </recommendedName>
</protein>
<evidence type="ECO:0000256" key="1">
    <source>
        <dbReference type="ARBA" id="ARBA00004606"/>
    </source>
</evidence>
<evidence type="ECO:0000256" key="5">
    <source>
        <dbReference type="ARBA" id="ARBA00022692"/>
    </source>
</evidence>
<evidence type="ECO:0000256" key="3">
    <source>
        <dbReference type="ARBA" id="ARBA00022676"/>
    </source>
</evidence>
<keyword evidence="9" id="KW-0325">Glycoprotein</keyword>
<dbReference type="GO" id="GO:0016020">
    <property type="term" value="C:membrane"/>
    <property type="evidence" value="ECO:0007669"/>
    <property type="project" value="UniProtKB-SubCell"/>
</dbReference>
<dbReference type="PANTHER" id="PTHR19297">
    <property type="entry name" value="GLYCOSYLTRANSFERASE 14 FAMILY MEMBER"/>
    <property type="match status" value="1"/>
</dbReference>
<evidence type="ECO:0000256" key="6">
    <source>
        <dbReference type="ARBA" id="ARBA00022968"/>
    </source>
</evidence>
<dbReference type="GO" id="GO:0016757">
    <property type="term" value="F:glycosyltransferase activity"/>
    <property type="evidence" value="ECO:0007669"/>
    <property type="project" value="UniProtKB-KW"/>
</dbReference>
<proteinExistence type="inferred from homology"/>
<keyword evidence="7 11" id="KW-1133">Transmembrane helix</keyword>
<accession>A0ABD0KQ88</accession>
<organism evidence="12 13">
    <name type="scientific">Batillaria attramentaria</name>
    <dbReference type="NCBI Taxonomy" id="370345"/>
    <lineage>
        <taxon>Eukaryota</taxon>
        <taxon>Metazoa</taxon>
        <taxon>Spiralia</taxon>
        <taxon>Lophotrochozoa</taxon>
        <taxon>Mollusca</taxon>
        <taxon>Gastropoda</taxon>
        <taxon>Caenogastropoda</taxon>
        <taxon>Sorbeoconcha</taxon>
        <taxon>Cerithioidea</taxon>
        <taxon>Batillariidae</taxon>
        <taxon>Batillaria</taxon>
    </lineage>
</organism>
<keyword evidence="3" id="KW-0328">Glycosyltransferase</keyword>
<keyword evidence="5 11" id="KW-0812">Transmembrane</keyword>
<feature type="transmembrane region" description="Helical" evidence="11">
    <location>
        <begin position="12"/>
        <end position="29"/>
    </location>
</feature>
<evidence type="ECO:0000256" key="9">
    <source>
        <dbReference type="ARBA" id="ARBA00023180"/>
    </source>
</evidence>
<dbReference type="Proteomes" id="UP001519460">
    <property type="component" value="Unassembled WGS sequence"/>
</dbReference>
<evidence type="ECO:0000256" key="7">
    <source>
        <dbReference type="ARBA" id="ARBA00022989"/>
    </source>
</evidence>
<evidence type="ECO:0000313" key="12">
    <source>
        <dbReference type="EMBL" id="KAK7489420.1"/>
    </source>
</evidence>
<evidence type="ECO:0000256" key="2">
    <source>
        <dbReference type="ARBA" id="ARBA00004922"/>
    </source>
</evidence>
<evidence type="ECO:0000256" key="4">
    <source>
        <dbReference type="ARBA" id="ARBA00022679"/>
    </source>
</evidence>
<keyword evidence="8 11" id="KW-0472">Membrane</keyword>
<comment type="similarity">
    <text evidence="10">Belongs to the glycosyltransferase 14 family.</text>
</comment>
<comment type="subcellular location">
    <subcellularLocation>
        <location evidence="1">Membrane</location>
        <topology evidence="1">Single-pass type II membrane protein</topology>
    </subcellularLocation>
</comment>
<evidence type="ECO:0008006" key="14">
    <source>
        <dbReference type="Google" id="ProtNLM"/>
    </source>
</evidence>